<dbReference type="CDD" id="cd18497">
    <property type="entry name" value="BACK_ABTB1_BPOZ"/>
    <property type="match status" value="1"/>
</dbReference>
<evidence type="ECO:0000313" key="5">
    <source>
        <dbReference type="Proteomes" id="UP000761534"/>
    </source>
</evidence>
<evidence type="ECO:0000259" key="3">
    <source>
        <dbReference type="PROSITE" id="PS50097"/>
    </source>
</evidence>
<organism evidence="4 5">
    <name type="scientific">Trichomonascus ciferrii</name>
    <dbReference type="NCBI Taxonomy" id="44093"/>
    <lineage>
        <taxon>Eukaryota</taxon>
        <taxon>Fungi</taxon>
        <taxon>Dikarya</taxon>
        <taxon>Ascomycota</taxon>
        <taxon>Saccharomycotina</taxon>
        <taxon>Dipodascomycetes</taxon>
        <taxon>Dipodascales</taxon>
        <taxon>Trichomonascaceae</taxon>
        <taxon>Trichomonascus</taxon>
        <taxon>Trichomonascus ciferrii complex</taxon>
    </lineage>
</organism>
<dbReference type="EMBL" id="SWFS01000024">
    <property type="protein sequence ID" value="KAA8917608.1"/>
    <property type="molecule type" value="Genomic_DNA"/>
</dbReference>
<protein>
    <recommendedName>
        <fullName evidence="3">BTB domain-containing protein</fullName>
    </recommendedName>
</protein>
<dbReference type="PANTHER" id="PTHR46231:SF1">
    <property type="entry name" value="ANKYRIN REPEAT AND BTB_POZ DOMAIN-CONTAINING PROTEIN 1"/>
    <property type="match status" value="1"/>
</dbReference>
<proteinExistence type="predicted"/>
<dbReference type="SUPFAM" id="SSF54695">
    <property type="entry name" value="POZ domain"/>
    <property type="match status" value="2"/>
</dbReference>
<evidence type="ECO:0000256" key="1">
    <source>
        <dbReference type="ARBA" id="ARBA00022737"/>
    </source>
</evidence>
<keyword evidence="1" id="KW-0677">Repeat</keyword>
<sequence>MFSGRFLQSETFDATLCESDLGKRCLRFFLVLTLGGFSDISKSVDAAQPFAAHISSFLAKPLINVSDITFRTSDSDIEYAVHRFILSVRSEYFSNKLSGVWSSDSLVRLEDGIQGTAFSFILKYIYLFDQSLPLKDDLMMENLEVAARKLQLVGLLEHIKDATGKREQGVKAQAQRRRDQRELDMWKARLQFEVFLEKKVIGSKVELGSEDPDLSAADIENMCQPDASPDVILEVELADGGAVYYPCHKAMLVRSDYYLAMFTSPFMEGEPDNIPIIQLPVDSIEVAELILTYIYTDKTDVPVDRAMEVLYAADMLLLERLKTFSAISITNCGNNLPESLSVFEILRAGWTLRIDRLEKYVAKYIANNLDGYIAMPEFRDIVIESAQRIQARQETDTIELIDDVRFYLAKKYGIIFEDEQDAENTKSIGKVYDEYLDISQYERDYNSKLDQIDDLLENLHLDA</sequence>
<accession>A0A642VDZ7</accession>
<dbReference type="SMART" id="SM00225">
    <property type="entry name" value="BTB"/>
    <property type="match status" value="2"/>
</dbReference>
<dbReference type="PANTHER" id="PTHR46231">
    <property type="entry name" value="ANKYRIN REPEAT AND BTB/POZ DOMAIN-CONTAINING PROTEIN 1"/>
    <property type="match status" value="1"/>
</dbReference>
<comment type="caution">
    <text evidence="4">The sequence shown here is derived from an EMBL/GenBank/DDBJ whole genome shotgun (WGS) entry which is preliminary data.</text>
</comment>
<gene>
    <name evidence="4" type="ORF">TRICI_000209</name>
</gene>
<dbReference type="InterPro" id="IPR011333">
    <property type="entry name" value="SKP1/BTB/POZ_sf"/>
</dbReference>
<dbReference type="OrthoDB" id="684045at2759"/>
<dbReference type="PROSITE" id="PS50097">
    <property type="entry name" value="BTB"/>
    <property type="match status" value="2"/>
</dbReference>
<dbReference type="GO" id="GO:0005737">
    <property type="term" value="C:cytoplasm"/>
    <property type="evidence" value="ECO:0007669"/>
    <property type="project" value="TreeGrafter"/>
</dbReference>
<dbReference type="VEuPathDB" id="FungiDB:TRICI_000209"/>
<dbReference type="Pfam" id="PF00651">
    <property type="entry name" value="BTB"/>
    <property type="match status" value="2"/>
</dbReference>
<keyword evidence="2" id="KW-0040">ANK repeat</keyword>
<evidence type="ECO:0000313" key="4">
    <source>
        <dbReference type="EMBL" id="KAA8917608.1"/>
    </source>
</evidence>
<evidence type="ECO:0000256" key="2">
    <source>
        <dbReference type="ARBA" id="ARBA00023043"/>
    </source>
</evidence>
<name>A0A642VDZ7_9ASCO</name>
<dbReference type="Gene3D" id="3.30.710.10">
    <property type="entry name" value="Potassium Channel Kv1.1, Chain A"/>
    <property type="match status" value="2"/>
</dbReference>
<feature type="domain" description="BTB" evidence="3">
    <location>
        <begin position="229"/>
        <end position="303"/>
    </location>
</feature>
<keyword evidence="5" id="KW-1185">Reference proteome</keyword>
<dbReference type="GO" id="GO:0000151">
    <property type="term" value="C:ubiquitin ligase complex"/>
    <property type="evidence" value="ECO:0007669"/>
    <property type="project" value="TreeGrafter"/>
</dbReference>
<feature type="domain" description="BTB" evidence="3">
    <location>
        <begin position="66"/>
        <end position="134"/>
    </location>
</feature>
<dbReference type="InterPro" id="IPR044515">
    <property type="entry name" value="ABTB1"/>
</dbReference>
<dbReference type="AlphaFoldDB" id="A0A642VDZ7"/>
<dbReference type="Proteomes" id="UP000761534">
    <property type="component" value="Unassembled WGS sequence"/>
</dbReference>
<dbReference type="InterPro" id="IPR000210">
    <property type="entry name" value="BTB/POZ_dom"/>
</dbReference>
<reference evidence="4" key="1">
    <citation type="journal article" date="2019" name="G3 (Bethesda)">
        <title>Genome Assemblies of Two Rare Opportunistic Yeast Pathogens: Diutina rugosa (syn. Candida rugosa) and Trichomonascus ciferrii (syn. Candida ciferrii).</title>
        <authorList>
            <person name="Mixao V."/>
            <person name="Saus E."/>
            <person name="Hansen A.P."/>
            <person name="Lass-Florl C."/>
            <person name="Gabaldon T."/>
        </authorList>
    </citation>
    <scope>NUCLEOTIDE SEQUENCE</scope>
    <source>
        <strain evidence="4">CBS 4856</strain>
    </source>
</reference>